<dbReference type="PANTHER" id="PTHR10612:SF56">
    <property type="entry name" value="LIPOCALIN_CYTOSOLIC FATTY-ACID BINDING DOMAIN-CONTAINING PROTEIN"/>
    <property type="match status" value="1"/>
</dbReference>
<dbReference type="GO" id="GO:0000302">
    <property type="term" value="P:response to reactive oxygen species"/>
    <property type="evidence" value="ECO:0007669"/>
    <property type="project" value="TreeGrafter"/>
</dbReference>
<dbReference type="InterPro" id="IPR000566">
    <property type="entry name" value="Lipocln_cytosolic_FA-bd_dom"/>
</dbReference>
<feature type="domain" description="Lipocalin/cytosolic fatty-acid binding" evidence="2">
    <location>
        <begin position="279"/>
        <end position="368"/>
    </location>
</feature>
<protein>
    <recommendedName>
        <fullName evidence="2">Lipocalin/cytosolic fatty-acid binding domain-containing protein</fullName>
    </recommendedName>
</protein>
<dbReference type="GO" id="GO:0006629">
    <property type="term" value="P:lipid metabolic process"/>
    <property type="evidence" value="ECO:0007669"/>
    <property type="project" value="TreeGrafter"/>
</dbReference>
<dbReference type="InterPro" id="IPR022272">
    <property type="entry name" value="Lipocalin_CS"/>
</dbReference>
<comment type="caution">
    <text evidence="3">The sequence shown here is derived from an EMBL/GenBank/DDBJ whole genome shotgun (WGS) entry which is preliminary data.</text>
</comment>
<dbReference type="Proteomes" id="UP000825935">
    <property type="component" value="Chromosome 39"/>
</dbReference>
<evidence type="ECO:0000313" key="3">
    <source>
        <dbReference type="EMBL" id="KAH7276601.1"/>
    </source>
</evidence>
<name>A0A8T2PZC0_CERRI</name>
<sequence length="403" mass="42656">MEKAMARRLSILVTAMVMTMPVREVNGFVDRQQVQQSSFCERALASVSCANPPTVNGDFNVEEYLGRWYEIGCTASFKLLTEAGLICDQAVYSSSADGNLSLLNSGLRVIGLLAVAEVVGIDLAAGSACSAARDVCYQLPALADISQSLSNRSLASRLNSSVQSAELALQSLSDDVSLVQQTNGQISQANYTGDRTLNSSVEGIKLNVEEAEVEQQAILKFATELSDIIGEVKEENTTAAEVLVTTSLKVAESVAAIAVSLKAVELASEVLLTNGQPIEDASVSSVTGTITQPDAAAAAKLEVTIIGNEAPYWVIDLERSDDGSYSAALVYSCTEGTGKSLFVLSREPTLAQATLDGFLAKAESLGIYNDCEDPFLFTLQKGGDCGQAVSKPSVSSMFQQIKR</sequence>
<dbReference type="OMA" id="CHEVFAF"/>
<dbReference type="Pfam" id="PF08212">
    <property type="entry name" value="Lipocalin_2"/>
    <property type="match status" value="1"/>
</dbReference>
<evidence type="ECO:0000259" key="2">
    <source>
        <dbReference type="Pfam" id="PF08212"/>
    </source>
</evidence>
<accession>A0A8T2PZC0</accession>
<feature type="chain" id="PRO_5035917056" description="Lipocalin/cytosolic fatty-acid binding domain-containing protein" evidence="1">
    <location>
        <begin position="28"/>
        <end position="403"/>
    </location>
</feature>
<dbReference type="PANTHER" id="PTHR10612">
    <property type="entry name" value="APOLIPOPROTEIN D"/>
    <property type="match status" value="1"/>
</dbReference>
<keyword evidence="1" id="KW-0732">Signal</keyword>
<dbReference type="EMBL" id="CM035444">
    <property type="protein sequence ID" value="KAH7276601.1"/>
    <property type="molecule type" value="Genomic_DNA"/>
</dbReference>
<organism evidence="3 4">
    <name type="scientific">Ceratopteris richardii</name>
    <name type="common">Triangle waterfern</name>
    <dbReference type="NCBI Taxonomy" id="49495"/>
    <lineage>
        <taxon>Eukaryota</taxon>
        <taxon>Viridiplantae</taxon>
        <taxon>Streptophyta</taxon>
        <taxon>Embryophyta</taxon>
        <taxon>Tracheophyta</taxon>
        <taxon>Polypodiopsida</taxon>
        <taxon>Polypodiidae</taxon>
        <taxon>Polypodiales</taxon>
        <taxon>Pteridineae</taxon>
        <taxon>Pteridaceae</taxon>
        <taxon>Parkerioideae</taxon>
        <taxon>Ceratopteris</taxon>
    </lineage>
</organism>
<keyword evidence="4" id="KW-1185">Reference proteome</keyword>
<feature type="signal peptide" evidence="1">
    <location>
        <begin position="1"/>
        <end position="27"/>
    </location>
</feature>
<dbReference type="OrthoDB" id="565904at2759"/>
<gene>
    <name evidence="3" type="ORF">KP509_39G013900</name>
</gene>
<dbReference type="SUPFAM" id="SSF50814">
    <property type="entry name" value="Lipocalins"/>
    <property type="match status" value="2"/>
</dbReference>
<dbReference type="Gene3D" id="2.40.128.20">
    <property type="match status" value="2"/>
</dbReference>
<reference evidence="3" key="1">
    <citation type="submission" date="2021-08" db="EMBL/GenBank/DDBJ databases">
        <title>WGS assembly of Ceratopteris richardii.</title>
        <authorList>
            <person name="Marchant D.B."/>
            <person name="Chen G."/>
            <person name="Jenkins J."/>
            <person name="Shu S."/>
            <person name="Leebens-Mack J."/>
            <person name="Grimwood J."/>
            <person name="Schmutz J."/>
            <person name="Soltis P."/>
            <person name="Soltis D."/>
            <person name="Chen Z.-H."/>
        </authorList>
    </citation>
    <scope>NUCLEOTIDE SEQUENCE</scope>
    <source>
        <strain evidence="3">Whitten #5841</strain>
        <tissue evidence="3">Leaf</tissue>
    </source>
</reference>
<dbReference type="GO" id="GO:0005737">
    <property type="term" value="C:cytoplasm"/>
    <property type="evidence" value="ECO:0007669"/>
    <property type="project" value="TreeGrafter"/>
</dbReference>
<evidence type="ECO:0000313" key="4">
    <source>
        <dbReference type="Proteomes" id="UP000825935"/>
    </source>
</evidence>
<dbReference type="InterPro" id="IPR012674">
    <property type="entry name" value="Calycin"/>
</dbReference>
<proteinExistence type="predicted"/>
<evidence type="ECO:0000256" key="1">
    <source>
        <dbReference type="SAM" id="SignalP"/>
    </source>
</evidence>
<dbReference type="PROSITE" id="PS00213">
    <property type="entry name" value="LIPOCALIN"/>
    <property type="match status" value="1"/>
</dbReference>
<dbReference type="AlphaFoldDB" id="A0A8T2PZC0"/>